<name>A0A1N6MBH4_9VIBR</name>
<evidence type="ECO:0000256" key="3">
    <source>
        <dbReference type="ARBA" id="ARBA00022705"/>
    </source>
</evidence>
<evidence type="ECO:0000256" key="1">
    <source>
        <dbReference type="ARBA" id="ARBA00003293"/>
    </source>
</evidence>
<keyword evidence="6" id="KW-0378">Hydrolase</keyword>
<protein>
    <submittedName>
        <fullName evidence="8">Bacteriophage replication gene A protein (GPA)</fullName>
    </submittedName>
</protein>
<keyword evidence="3" id="KW-0235">DNA replication</keyword>
<organism evidence="8 9">
    <name type="scientific">Vibrio spartinae</name>
    <dbReference type="NCBI Taxonomy" id="1918945"/>
    <lineage>
        <taxon>Bacteria</taxon>
        <taxon>Pseudomonadati</taxon>
        <taxon>Pseudomonadota</taxon>
        <taxon>Gammaproteobacteria</taxon>
        <taxon>Vibrionales</taxon>
        <taxon>Vibrionaceae</taxon>
        <taxon>Vibrio</taxon>
    </lineage>
</organism>
<dbReference type="Pfam" id="PF05840">
    <property type="entry name" value="Phage_GPA"/>
    <property type="match status" value="1"/>
</dbReference>
<evidence type="ECO:0000256" key="2">
    <source>
        <dbReference type="ARBA" id="ARBA00009260"/>
    </source>
</evidence>
<comment type="function">
    <text evidence="1">Possible endonuclease which induces a single-strand cut and initiates DNA replication.</text>
</comment>
<dbReference type="GO" id="GO:0004519">
    <property type="term" value="F:endonuclease activity"/>
    <property type="evidence" value="ECO:0007669"/>
    <property type="project" value="UniProtKB-KW"/>
</dbReference>
<evidence type="ECO:0000313" key="9">
    <source>
        <dbReference type="Proteomes" id="UP000184774"/>
    </source>
</evidence>
<gene>
    <name evidence="8" type="ORF">VSP9026_04506</name>
</gene>
<dbReference type="AlphaFoldDB" id="A0A1N6MBH4"/>
<dbReference type="EMBL" id="FSSB01000040">
    <property type="protein sequence ID" value="SIO96700.1"/>
    <property type="molecule type" value="Genomic_DNA"/>
</dbReference>
<accession>A0A1N6MBH4</accession>
<dbReference type="InterPro" id="IPR008766">
    <property type="entry name" value="Replication_gene_A-like"/>
</dbReference>
<reference evidence="8 9" key="1">
    <citation type="submission" date="2016-12" db="EMBL/GenBank/DDBJ databases">
        <authorList>
            <person name="Song W.-J."/>
            <person name="Kurnit D.M."/>
        </authorList>
    </citation>
    <scope>NUCLEOTIDE SEQUENCE [LARGE SCALE GENOMIC DNA]</scope>
    <source>
        <strain evidence="8 9">CECT 9026</strain>
    </source>
</reference>
<keyword evidence="5" id="KW-0255">Endonuclease</keyword>
<dbReference type="GO" id="GO:0006260">
    <property type="term" value="P:DNA replication"/>
    <property type="evidence" value="ECO:0007669"/>
    <property type="project" value="UniProtKB-KW"/>
</dbReference>
<comment type="similarity">
    <text evidence="2">Belongs to the phage GPA family.</text>
</comment>
<evidence type="ECO:0000313" key="8">
    <source>
        <dbReference type="EMBL" id="SIO96700.1"/>
    </source>
</evidence>
<dbReference type="RefSeq" id="WP_306345751.1">
    <property type="nucleotide sequence ID" value="NZ_AP024907.1"/>
</dbReference>
<feature type="domain" description="Replication gene A protein-like" evidence="7">
    <location>
        <begin position="156"/>
        <end position="472"/>
    </location>
</feature>
<evidence type="ECO:0000256" key="5">
    <source>
        <dbReference type="ARBA" id="ARBA00022759"/>
    </source>
</evidence>
<sequence length="670" mass="77225">MKYTASFIGHHIHRTLRKKHLIDVYQVRPDSPYLSAALRLAEAKGDQHNAAEKDAAKRDTFENGTTFSRHFMPRLPKIVQEDIQHQIYRRRKRANPTRKNIELAVNDAVRHGLKFAPLIEKKFPFVDARKNAPAPPVTLGHQTVSLDHDTLMSDEQIERLAWNLTHEFTAIMGSISIDEATENGYLDALYAVFSAISDKLFQLHIKPPQIRKHHANIREAERELERAIRRCLDVDYLARKFRFLRTQYIEYSQIALDRVGANQGQRKYISRRSFARWRQKQGEAKRFIESMAVFDPETGTAFDLEEVVKRTTANQENRRIELVVRSRGDEERAIDLGYEGVFMTWTLPSKYHRNSSQWNGCTPKEAHQNIMEQWKRARALFKKHEIDWFGLRVAEPHKDGTPHAHMFLYVHPSQKAAFVRICEEIATEEDRDELMIGGQFHKSHRIKVEYSDPAKGTATGYIIKYISKNINGSHMPENDAEESAFSARAWASTHRIKQFSQSGSPAVGLWRQLRRASAVDTAFDEELETLRDHADQSRWKGFCELGAKAKLAYEENFNQYGDTVKRVIGVNWLGKIIKTCATRYSLVKKKDVQRLQEARRASPWSTENKCNPPLEKEISPLEKALIEATGWSVKGVQCLIAPLMRGATIAIDRYVSLKLSNHRLTTVTDR</sequence>
<keyword evidence="4" id="KW-0540">Nuclease</keyword>
<dbReference type="Proteomes" id="UP000184774">
    <property type="component" value="Unassembled WGS sequence"/>
</dbReference>
<proteinExistence type="inferred from homology"/>
<evidence type="ECO:0000259" key="7">
    <source>
        <dbReference type="Pfam" id="PF05840"/>
    </source>
</evidence>
<evidence type="ECO:0000256" key="4">
    <source>
        <dbReference type="ARBA" id="ARBA00022722"/>
    </source>
</evidence>
<evidence type="ECO:0000256" key="6">
    <source>
        <dbReference type="ARBA" id="ARBA00022801"/>
    </source>
</evidence>
<dbReference type="GO" id="GO:0016787">
    <property type="term" value="F:hydrolase activity"/>
    <property type="evidence" value="ECO:0007669"/>
    <property type="project" value="UniProtKB-KW"/>
</dbReference>